<dbReference type="InterPro" id="IPR011060">
    <property type="entry name" value="RibuloseP-bd_barrel"/>
</dbReference>
<keyword evidence="3" id="KW-1185">Reference proteome</keyword>
<dbReference type="PIRSF" id="PIRSF005956">
    <property type="entry name" value="BtpA"/>
    <property type="match status" value="1"/>
</dbReference>
<dbReference type="PANTHER" id="PTHR21381">
    <property type="entry name" value="ZGC:162297"/>
    <property type="match status" value="1"/>
</dbReference>
<dbReference type="CDD" id="cd04722">
    <property type="entry name" value="TIM_phosphate_binding"/>
    <property type="match status" value="1"/>
</dbReference>
<dbReference type="AlphaFoldDB" id="A0A1I6TMM2"/>
<dbReference type="Gene3D" id="3.20.20.70">
    <property type="entry name" value="Aldolase class I"/>
    <property type="match status" value="1"/>
</dbReference>
<evidence type="ECO:0000313" key="3">
    <source>
        <dbReference type="Proteomes" id="UP000199199"/>
    </source>
</evidence>
<evidence type="ECO:0000313" key="2">
    <source>
        <dbReference type="EMBL" id="SFS90414.1"/>
    </source>
</evidence>
<dbReference type="EMBL" id="FOZS01000003">
    <property type="protein sequence ID" value="SFS90414.1"/>
    <property type="molecule type" value="Genomic_DNA"/>
</dbReference>
<dbReference type="OrthoDB" id="38543at2157"/>
<name>A0A1I6TMM2_9EURY</name>
<gene>
    <name evidence="2" type="ORF">SAMN04488556_3237</name>
</gene>
<dbReference type="SUPFAM" id="SSF51366">
    <property type="entry name" value="Ribulose-phoshate binding barrel"/>
    <property type="match status" value="1"/>
</dbReference>
<dbReference type="PANTHER" id="PTHR21381:SF3">
    <property type="entry name" value="SGC REGION PROTEIN SGCQ-RELATED"/>
    <property type="match status" value="1"/>
</dbReference>
<comment type="similarity">
    <text evidence="1">Belongs to the BtpA family.</text>
</comment>
<dbReference type="Proteomes" id="UP000199199">
    <property type="component" value="Unassembled WGS sequence"/>
</dbReference>
<dbReference type="RefSeq" id="WP_092905988.1">
    <property type="nucleotide sequence ID" value="NZ_FOZS01000003.1"/>
</dbReference>
<dbReference type="InterPro" id="IPR005137">
    <property type="entry name" value="BtpA"/>
</dbReference>
<reference evidence="3" key="1">
    <citation type="submission" date="2016-10" db="EMBL/GenBank/DDBJ databases">
        <authorList>
            <person name="Varghese N."/>
            <person name="Submissions S."/>
        </authorList>
    </citation>
    <scope>NUCLEOTIDE SEQUENCE [LARGE SCALE GENOMIC DNA]</scope>
    <source>
        <strain evidence="3">DSM 22427</strain>
    </source>
</reference>
<organism evidence="2 3">
    <name type="scientific">Halostagnicola kamekurae</name>
    <dbReference type="NCBI Taxonomy" id="619731"/>
    <lineage>
        <taxon>Archaea</taxon>
        <taxon>Methanobacteriati</taxon>
        <taxon>Methanobacteriota</taxon>
        <taxon>Stenosarchaea group</taxon>
        <taxon>Halobacteria</taxon>
        <taxon>Halobacteriales</taxon>
        <taxon>Natrialbaceae</taxon>
        <taxon>Halostagnicola</taxon>
    </lineage>
</organism>
<proteinExistence type="inferred from homology"/>
<dbReference type="Pfam" id="PF03437">
    <property type="entry name" value="BtpA"/>
    <property type="match status" value="1"/>
</dbReference>
<sequence length="271" mass="27774">MDFLERFDADRPVLGMVHLPALPGSPGFDGDRGAIRSRALADATALEAGGVDGIVLENFGDTPFYPEDVPDHVIAEMTAQTAAVTATVDVPVGVNVLRNDAEAALSIAAATGASFVRVNVHVGAAATDQGILEGNAHETVRLRERIDADVSILADVHVKHATPVREASIERVALETAERGLADGVIVSGAGTGAETRLEDVERVAETLGALESPVPVLVGSGVTGETVGDCFDAGASGVIVGTALKEGEVTTNPVSRDRVEAVVEAARDGA</sequence>
<protein>
    <recommendedName>
        <fullName evidence="4">Phosphorybosylanthranilate isomerase</fullName>
    </recommendedName>
</protein>
<dbReference type="NCBIfam" id="TIGR00259">
    <property type="entry name" value="thylakoid_BtpA"/>
    <property type="match status" value="1"/>
</dbReference>
<evidence type="ECO:0000256" key="1">
    <source>
        <dbReference type="ARBA" id="ARBA00006007"/>
    </source>
</evidence>
<accession>A0A1I6TMM2</accession>
<evidence type="ECO:0008006" key="4">
    <source>
        <dbReference type="Google" id="ProtNLM"/>
    </source>
</evidence>
<dbReference type="InterPro" id="IPR013785">
    <property type="entry name" value="Aldolase_TIM"/>
</dbReference>